<reference evidence="2 3" key="1">
    <citation type="submission" date="2013-08" db="EMBL/GenBank/DDBJ databases">
        <title>Lactobacillus wasatchii sp. WDC04, a late gas producing bacteria isolated from aged chedder cheese.</title>
        <authorList>
            <person name="Oberg C.J."/>
            <person name="Culumber M."/>
            <person name="McMahon D.J."/>
            <person name="Broadbent J.R."/>
            <person name="Oberg T.S."/>
            <person name="Ortaki F."/>
        </authorList>
    </citation>
    <scope>NUCLEOTIDE SEQUENCE [LARGE SCALE GENOMIC DNA]</scope>
    <source>
        <strain evidence="2 3">WDC04</strain>
    </source>
</reference>
<keyword evidence="3" id="KW-1185">Reference proteome</keyword>
<feature type="transmembrane region" description="Helical" evidence="1">
    <location>
        <begin position="26"/>
        <end position="48"/>
    </location>
</feature>
<name>A0A0D1A7W6_9LACO</name>
<dbReference type="STRING" id="1335616.WDC_1564"/>
<dbReference type="PATRIC" id="fig|1335616.4.peg.1572"/>
<accession>A0A0D1A7W6</accession>
<feature type="transmembrane region" description="Helical" evidence="1">
    <location>
        <begin position="204"/>
        <end position="226"/>
    </location>
</feature>
<evidence type="ECO:0000256" key="1">
    <source>
        <dbReference type="SAM" id="Phobius"/>
    </source>
</evidence>
<sequence>MESRIQRFEEKNADTNIKHHHTGFNIISIVMLTIFLVTLVLNITFLNASFMTKELKKSTVSTQITSNVNQELSQYGLPANVMTKKLTNRLILQATKQVYAGKQIDLNLSPVFSRAEKLVDANLAGLGVSTSQLPTTITATVKEKINTSVLQQINTTRVQTFTKELIAVKRIERVLLFGSGIFLVLLFFWALIKHHFWGSLGWTMSFAGLLAWVVLKLMATVASSLLTDVSELSAMSDQVVADFNRVGNLATLISLVIGVLVIVVDKILSSRRL</sequence>
<dbReference type="EMBL" id="AWTT01000044">
    <property type="protein sequence ID" value="KIS02846.1"/>
    <property type="molecule type" value="Genomic_DNA"/>
</dbReference>
<feature type="transmembrane region" description="Helical" evidence="1">
    <location>
        <begin position="174"/>
        <end position="192"/>
    </location>
</feature>
<feature type="transmembrane region" description="Helical" evidence="1">
    <location>
        <begin position="246"/>
        <end position="264"/>
    </location>
</feature>
<dbReference type="OrthoDB" id="2299664at2"/>
<keyword evidence="1" id="KW-1133">Transmembrane helix</keyword>
<comment type="caution">
    <text evidence="2">The sequence shown here is derived from an EMBL/GenBank/DDBJ whole genome shotgun (WGS) entry which is preliminary data.</text>
</comment>
<protein>
    <submittedName>
        <fullName evidence="2">Uncharacterized protein</fullName>
    </submittedName>
</protein>
<keyword evidence="1" id="KW-0812">Transmembrane</keyword>
<dbReference type="AlphaFoldDB" id="A0A0D1A7W6"/>
<dbReference type="Proteomes" id="UP000032279">
    <property type="component" value="Unassembled WGS sequence"/>
</dbReference>
<keyword evidence="1" id="KW-0472">Membrane</keyword>
<proteinExistence type="predicted"/>
<evidence type="ECO:0000313" key="3">
    <source>
        <dbReference type="Proteomes" id="UP000032279"/>
    </source>
</evidence>
<dbReference type="RefSeq" id="WP_044011264.1">
    <property type="nucleotide sequence ID" value="NZ_AWTT01000044.1"/>
</dbReference>
<gene>
    <name evidence="2" type="ORF">WDC_1564</name>
</gene>
<organism evidence="2 3">
    <name type="scientific">Paucilactobacillus wasatchensis</name>
    <dbReference type="NCBI Taxonomy" id="1335616"/>
    <lineage>
        <taxon>Bacteria</taxon>
        <taxon>Bacillati</taxon>
        <taxon>Bacillota</taxon>
        <taxon>Bacilli</taxon>
        <taxon>Lactobacillales</taxon>
        <taxon>Lactobacillaceae</taxon>
        <taxon>Paucilactobacillus</taxon>
    </lineage>
</organism>
<evidence type="ECO:0000313" key="2">
    <source>
        <dbReference type="EMBL" id="KIS02846.1"/>
    </source>
</evidence>